<keyword evidence="3" id="KW-1185">Reference proteome</keyword>
<feature type="compositionally biased region" description="Basic residues" evidence="1">
    <location>
        <begin position="1018"/>
        <end position="1027"/>
    </location>
</feature>
<feature type="compositionally biased region" description="Gly residues" evidence="1">
    <location>
        <begin position="236"/>
        <end position="248"/>
    </location>
</feature>
<protein>
    <submittedName>
        <fullName evidence="2">Uncharacterized protein</fullName>
    </submittedName>
</protein>
<feature type="region of interest" description="Disordered" evidence="1">
    <location>
        <begin position="947"/>
        <end position="972"/>
    </location>
</feature>
<feature type="region of interest" description="Disordered" evidence="1">
    <location>
        <begin position="75"/>
        <end position="198"/>
    </location>
</feature>
<evidence type="ECO:0000313" key="2">
    <source>
        <dbReference type="EMBL" id="KXZ48072.1"/>
    </source>
</evidence>
<proteinExistence type="predicted"/>
<feature type="region of interest" description="Disordered" evidence="1">
    <location>
        <begin position="317"/>
        <end position="399"/>
    </location>
</feature>
<comment type="caution">
    <text evidence="2">The sequence shown here is derived from an EMBL/GenBank/DDBJ whole genome shotgun (WGS) entry which is preliminary data.</text>
</comment>
<evidence type="ECO:0000256" key="1">
    <source>
        <dbReference type="SAM" id="MobiDB-lite"/>
    </source>
</evidence>
<feature type="compositionally biased region" description="Basic and acidic residues" evidence="1">
    <location>
        <begin position="324"/>
        <end position="342"/>
    </location>
</feature>
<evidence type="ECO:0000313" key="3">
    <source>
        <dbReference type="Proteomes" id="UP000075714"/>
    </source>
</evidence>
<dbReference type="AlphaFoldDB" id="A0A150GE06"/>
<feature type="compositionally biased region" description="Gly residues" evidence="1">
    <location>
        <begin position="102"/>
        <end position="123"/>
    </location>
</feature>
<dbReference type="PANTHER" id="PTHR40903">
    <property type="entry name" value="GLYCINE-RICH CELL WALL STRUCTURAL PROTEIN 1-LIKE"/>
    <property type="match status" value="1"/>
</dbReference>
<feature type="region of interest" description="Disordered" evidence="1">
    <location>
        <begin position="984"/>
        <end position="1067"/>
    </location>
</feature>
<gene>
    <name evidence="2" type="ORF">GPECTOR_30g167</name>
</gene>
<name>A0A150GE06_GONPE</name>
<accession>A0A150GE06</accession>
<sequence length="1274" mass="129910">MGTTLGWAGPRGDLLPHATVLRRYPSAQFRLGVKEIRKQLGLTARKGWLRLSVLQPGGEALLELASEDEVPRKRLRLSHPLKAPAASPAKRRHGEDGVAEDNGGGAQSSDGNGGGADGSGSDGDGSDSRSSGDVVVTEVDSDGEADSGAGPLRSSDADGKAAPSSDSDEGHDDEGERASGDDEGGVSGGQGGAGAATAGGRARSCFVVCWRNSQLRPTVEALKAAFPSQYAVLRPGAGGSGGRVGSGSGRDTAPGHVPDEADVTIDYVDPKDGQRRSHLAKLKRYTAYNFSINGVGIAARAAGGGIRLQLVVQPGRNPLLRGLPKGDDRREEKEEEGNKGMKEPGQAARGALGSPTAKGRQLQGAAASGSPHGRRRDGDGASTPDALGDEVPPAAVPAAQQPAPFTLRVLTGRLVGSHAISSCFPQQSLKAKETGHNQPAVLYASKPGSGRLEAYGVSVAHYRNNPLYLSSVTTLLRDLGVTGSGRQLQLHMLPPERGGGGGGTGAAAARVLVEVLPEGAGEAHGGAPRDTASSPIGAERHKVGRAGGEGDYEEDVPLAQRLAPRPEQQSRSQAAAGGAGGSGSGAGGAPHVCAAVVKLEHEGGRAGAAAARFATAEGPGAFCATDAPGQVRVCGLTFDAALAPAVASAQTAWLAWLGRELRDADPTKVQLSFAASNVDKRLSRAVVCNKLARLLGLEGDDGCPDAQLPEGPVVLEGALEPCGDPARGGAGLKAKRDIRPNEVLGVVGGYVMPAADAAVFRSAGFRHCQPDVAARLAGVVEGTQADVAAAWQLLAGSFRMPLPVIPICVRGLVLPVLVTVCSVSAEQQLLRDYGADWWLELESAWEVAEHSGLAPGRLLHDTHSRGAGEGLDTADATAATSGQHLDAFAGDSPPPPDPAGHGVAGYSTGDETALGLPWPQPLAGTIEPAYRTDAPPEEQASFYTGALPQLGAPDAGRATGPELPGRDPTGRAGVLRDAAQALDGTGSVLGSGSGWQRGASDVPHSDGGGGGCAASQPRSRKRSHSRSRSGDSAQRNRSVEHRGAEGHTKRQCSSHGRPGAGHSADGRCREEEIRADRRNGGVQPAAGTAAAGAAAASFQTWHASSLAAALGEGLRLHEAVQEQLAKPLGFLGKAAVVAAQQLLQRHGLPYAKGVVLRVTCAPVPGIKLRLGHDGRGAPSSWGDVAVRPQFGELVDNLDSADEEAKQAMTSWVYSLNTFAPSVVLQLEPASLGPAVAAAEVAARLQRGGGGGAGGGVAVPLHAGVEAMFDRARSR</sequence>
<feature type="region of interest" description="Disordered" evidence="1">
    <location>
        <begin position="884"/>
        <end position="929"/>
    </location>
</feature>
<dbReference type="EMBL" id="LSYV01000031">
    <property type="protein sequence ID" value="KXZ48072.1"/>
    <property type="molecule type" value="Genomic_DNA"/>
</dbReference>
<reference evidence="3" key="1">
    <citation type="journal article" date="2016" name="Nat. Commun.">
        <title>The Gonium pectorale genome demonstrates co-option of cell cycle regulation during the evolution of multicellularity.</title>
        <authorList>
            <person name="Hanschen E.R."/>
            <person name="Marriage T.N."/>
            <person name="Ferris P.J."/>
            <person name="Hamaji T."/>
            <person name="Toyoda A."/>
            <person name="Fujiyama A."/>
            <person name="Neme R."/>
            <person name="Noguchi H."/>
            <person name="Minakuchi Y."/>
            <person name="Suzuki M."/>
            <person name="Kawai-Toyooka H."/>
            <person name="Smith D.R."/>
            <person name="Sparks H."/>
            <person name="Anderson J."/>
            <person name="Bakaric R."/>
            <person name="Luria V."/>
            <person name="Karger A."/>
            <person name="Kirschner M.W."/>
            <person name="Durand P.M."/>
            <person name="Michod R.E."/>
            <person name="Nozaki H."/>
            <person name="Olson B.J."/>
        </authorList>
    </citation>
    <scope>NUCLEOTIDE SEQUENCE [LARGE SCALE GENOMIC DNA]</scope>
    <source>
        <strain evidence="3">NIES-2863</strain>
    </source>
</reference>
<feature type="compositionally biased region" description="Gly residues" evidence="1">
    <location>
        <begin position="185"/>
        <end position="194"/>
    </location>
</feature>
<dbReference type="OrthoDB" id="515462at2759"/>
<dbReference type="PANTHER" id="PTHR40903:SF1">
    <property type="entry name" value="HYPHALLY REGULATED CELL WALL PROTEIN 3"/>
    <property type="match status" value="1"/>
</dbReference>
<organism evidence="2 3">
    <name type="scientific">Gonium pectorale</name>
    <name type="common">Green alga</name>
    <dbReference type="NCBI Taxonomy" id="33097"/>
    <lineage>
        <taxon>Eukaryota</taxon>
        <taxon>Viridiplantae</taxon>
        <taxon>Chlorophyta</taxon>
        <taxon>core chlorophytes</taxon>
        <taxon>Chlorophyceae</taxon>
        <taxon>CS clade</taxon>
        <taxon>Chlamydomonadales</taxon>
        <taxon>Volvocaceae</taxon>
        <taxon>Gonium</taxon>
    </lineage>
</organism>
<feature type="region of interest" description="Disordered" evidence="1">
    <location>
        <begin position="519"/>
        <end position="584"/>
    </location>
</feature>
<feature type="region of interest" description="Disordered" evidence="1">
    <location>
        <begin position="235"/>
        <end position="260"/>
    </location>
</feature>
<feature type="compositionally biased region" description="Basic and acidic residues" evidence="1">
    <location>
        <begin position="1037"/>
        <end position="1048"/>
    </location>
</feature>
<dbReference type="Proteomes" id="UP000075714">
    <property type="component" value="Unassembled WGS sequence"/>
</dbReference>